<dbReference type="InParanoid" id="A0A7R8UHP3"/>
<organism evidence="2 3">
    <name type="scientific">Hermetia illucens</name>
    <name type="common">Black soldier fly</name>
    <dbReference type="NCBI Taxonomy" id="343691"/>
    <lineage>
        <taxon>Eukaryota</taxon>
        <taxon>Metazoa</taxon>
        <taxon>Ecdysozoa</taxon>
        <taxon>Arthropoda</taxon>
        <taxon>Hexapoda</taxon>
        <taxon>Insecta</taxon>
        <taxon>Pterygota</taxon>
        <taxon>Neoptera</taxon>
        <taxon>Endopterygota</taxon>
        <taxon>Diptera</taxon>
        <taxon>Brachycera</taxon>
        <taxon>Stratiomyomorpha</taxon>
        <taxon>Stratiomyidae</taxon>
        <taxon>Hermetiinae</taxon>
        <taxon>Hermetia</taxon>
    </lineage>
</organism>
<dbReference type="Proteomes" id="UP000594454">
    <property type="component" value="Chromosome 2"/>
</dbReference>
<reference evidence="2 3" key="1">
    <citation type="submission" date="2020-11" db="EMBL/GenBank/DDBJ databases">
        <authorList>
            <person name="Wallbank WR R."/>
            <person name="Pardo Diaz C."/>
            <person name="Kozak K."/>
            <person name="Martin S."/>
            <person name="Jiggins C."/>
            <person name="Moest M."/>
            <person name="Warren A I."/>
            <person name="Generalovic N T."/>
            <person name="Byers J.R.P. K."/>
            <person name="Montejo-Kovacevich G."/>
            <person name="Yen C E."/>
        </authorList>
    </citation>
    <scope>NUCLEOTIDE SEQUENCE [LARGE SCALE GENOMIC DNA]</scope>
</reference>
<proteinExistence type="predicted"/>
<dbReference type="OrthoDB" id="8191899at2759"/>
<dbReference type="EMBL" id="LR899010">
    <property type="protein sequence ID" value="CAD7080769.1"/>
    <property type="molecule type" value="Genomic_DNA"/>
</dbReference>
<name>A0A7R8UHP3_HERIL</name>
<dbReference type="AlphaFoldDB" id="A0A7R8UHP3"/>
<evidence type="ECO:0000256" key="1">
    <source>
        <dbReference type="SAM" id="MobiDB-lite"/>
    </source>
</evidence>
<evidence type="ECO:0000313" key="2">
    <source>
        <dbReference type="EMBL" id="CAD7080769.1"/>
    </source>
</evidence>
<gene>
    <name evidence="2" type="ORF">HERILL_LOCUS3907</name>
</gene>
<evidence type="ECO:0000313" key="3">
    <source>
        <dbReference type="Proteomes" id="UP000594454"/>
    </source>
</evidence>
<feature type="region of interest" description="Disordered" evidence="1">
    <location>
        <begin position="200"/>
        <end position="241"/>
    </location>
</feature>
<keyword evidence="3" id="KW-1185">Reference proteome</keyword>
<accession>A0A7R8UHP3</accession>
<protein>
    <submittedName>
        <fullName evidence="2">Uncharacterized protein</fullName>
    </submittedName>
</protein>
<sequence length="332" mass="37439">MSSHRLPRRTRVYDANYNIGQSYYKPALDDLDRKYYGSFVPSHISLQAFEEHAKKPGIPKYVCYFVVYIILCPISISADQSKTKFRSAETNSTPRVNFDLDTKIDDDLKAARSRAAKAIAEEAVFDSRGIRSRKGAPLSSAFEDDDEDLGVRQSLTRIRAAKKQIAQTISDFEAEDDFASMRKRGGETARKYLELDGEDDFRSKPRSRRLLDMDGEEDTGRSKFRPRRLLDMDGEEDTGSRLKSRALKGISRLDDDSSTSAISSSFKRVAISDTVESSNSAASMRAQATKARLADIESEMSERSEKMLEREKRAANLKKFLAETDMEAITAE</sequence>